<dbReference type="SUPFAM" id="SSF53927">
    <property type="entry name" value="Cytidine deaminase-like"/>
    <property type="match status" value="1"/>
</dbReference>
<evidence type="ECO:0000256" key="3">
    <source>
        <dbReference type="HAMAP-Rule" id="MF_00187"/>
    </source>
</evidence>
<keyword evidence="5" id="KW-1185">Reference proteome</keyword>
<dbReference type="HAMAP" id="MF_00187">
    <property type="entry name" value="FdhD"/>
    <property type="match status" value="1"/>
</dbReference>
<comment type="similarity">
    <text evidence="3">Belongs to the FdhD family.</text>
</comment>
<protein>
    <recommendedName>
        <fullName evidence="3">Protein FdhD</fullName>
    </recommendedName>
</protein>
<dbReference type="InterPro" id="IPR016193">
    <property type="entry name" value="Cytidine_deaminase-like"/>
</dbReference>
<feature type="binding site" evidence="3">
    <location>
        <begin position="238"/>
        <end position="243"/>
    </location>
    <ligand>
        <name>Mo-bis(molybdopterin guanine dinucleotide)</name>
        <dbReference type="ChEBI" id="CHEBI:60539"/>
    </ligand>
</feature>
<comment type="caution">
    <text evidence="3">Lacks conserved residue(s) required for the propagation of feature annotation.</text>
</comment>
<dbReference type="Pfam" id="PF02634">
    <property type="entry name" value="FdhD-NarQ"/>
    <property type="match status" value="1"/>
</dbReference>
<evidence type="ECO:0000256" key="2">
    <source>
        <dbReference type="ARBA" id="ARBA00023150"/>
    </source>
</evidence>
<comment type="function">
    <text evidence="3">Required for formate dehydrogenase (FDH) activity.</text>
</comment>
<dbReference type="InterPro" id="IPR003786">
    <property type="entry name" value="FdhD"/>
</dbReference>
<name>A0A975AVL4_9THEO</name>
<dbReference type="AlphaFoldDB" id="A0A975AVL4"/>
<dbReference type="NCBIfam" id="TIGR00129">
    <property type="entry name" value="fdhD_narQ"/>
    <property type="match status" value="1"/>
</dbReference>
<dbReference type="Gene3D" id="3.10.20.10">
    <property type="match status" value="1"/>
</dbReference>
<proteinExistence type="inferred from homology"/>
<comment type="subcellular location">
    <subcellularLocation>
        <location evidence="3">Cytoplasm</location>
    </subcellularLocation>
</comment>
<dbReference type="PIRSF" id="PIRSF015626">
    <property type="entry name" value="FdhD"/>
    <property type="match status" value="1"/>
</dbReference>
<evidence type="ECO:0000313" key="5">
    <source>
        <dbReference type="Proteomes" id="UP000671913"/>
    </source>
</evidence>
<dbReference type="RefSeq" id="WP_284679959.1">
    <property type="nucleotide sequence ID" value="NZ_CP060096.1"/>
</dbReference>
<reference evidence="4" key="1">
    <citation type="submission" date="2020-08" db="EMBL/GenBank/DDBJ databases">
        <title>Genomic insights into the carbon and energy metabolism of the first obligate autotrophic acetogenic bacterium Aceticella autotrophica gen. nov., sp. nov.</title>
        <authorList>
            <person name="Toshchakov S.V."/>
            <person name="Elcheninov A.G."/>
            <person name="Kublanov I.V."/>
            <person name="Frolov E.N."/>
            <person name="Lebedinsky A.V."/>
        </authorList>
    </citation>
    <scope>NUCLEOTIDE SEQUENCE</scope>
    <source>
        <strain evidence="4">3443-3Ac</strain>
    </source>
</reference>
<dbReference type="GO" id="GO:0005737">
    <property type="term" value="C:cytoplasm"/>
    <property type="evidence" value="ECO:0007669"/>
    <property type="project" value="UniProtKB-SubCell"/>
</dbReference>
<keyword evidence="1 3" id="KW-0963">Cytoplasm</keyword>
<dbReference type="KEGG" id="aaut:ACETAC_10625"/>
<gene>
    <name evidence="3 4" type="primary">fdhD</name>
    <name evidence="4" type="ORF">ACETAC_10625</name>
</gene>
<dbReference type="Gene3D" id="3.40.140.10">
    <property type="entry name" value="Cytidine Deaminase, domain 2"/>
    <property type="match status" value="1"/>
</dbReference>
<dbReference type="GO" id="GO:0006777">
    <property type="term" value="P:Mo-molybdopterin cofactor biosynthetic process"/>
    <property type="evidence" value="ECO:0007669"/>
    <property type="project" value="UniProtKB-UniRule"/>
</dbReference>
<keyword evidence="2 3" id="KW-0501">Molybdenum cofactor biosynthesis</keyword>
<sequence>MNLFKNIDIEKYKNGFIDKVSDNIIIEYILKLFINNVETTSFFCTPSALKYLVAGYLQSQSIIERKEDIKKISINENEGKAEAEISKEINISAFQNIAIMSSGEKNICMHEPFKIRQLKNDIKYSLKDVIKLVEKFNNGSNLFNITGGVHSCAAADGKNFIIFQEDIGRHNAVDKVLGQALLEGIDLKDKIIFTSGRISSEMLLKAAKREVPMVVSVSAPTALSVELARKLNITLAGFARGDRMNLYSCSERLIW</sequence>
<evidence type="ECO:0000313" key="4">
    <source>
        <dbReference type="EMBL" id="QSZ27270.1"/>
    </source>
</evidence>
<dbReference type="PANTHER" id="PTHR30592">
    <property type="entry name" value="FORMATE DEHYDROGENASE"/>
    <property type="match status" value="1"/>
</dbReference>
<evidence type="ECO:0000256" key="1">
    <source>
        <dbReference type="ARBA" id="ARBA00022490"/>
    </source>
</evidence>
<dbReference type="PANTHER" id="PTHR30592:SF1">
    <property type="entry name" value="SULFUR CARRIER PROTEIN FDHD"/>
    <property type="match status" value="1"/>
</dbReference>
<organism evidence="4 5">
    <name type="scientific">Aceticella autotrophica</name>
    <dbReference type="NCBI Taxonomy" id="2755338"/>
    <lineage>
        <taxon>Bacteria</taxon>
        <taxon>Bacillati</taxon>
        <taxon>Bacillota</taxon>
        <taxon>Clostridia</taxon>
        <taxon>Thermoanaerobacterales</taxon>
        <taxon>Thermoanaerobacteraceae</taxon>
        <taxon>Aceticella</taxon>
    </lineage>
</organism>
<accession>A0A975AVL4</accession>
<dbReference type="EMBL" id="CP060096">
    <property type="protein sequence ID" value="QSZ27270.1"/>
    <property type="molecule type" value="Genomic_DNA"/>
</dbReference>
<dbReference type="Proteomes" id="UP000671913">
    <property type="component" value="Chromosome"/>
</dbReference>
<dbReference type="GO" id="GO:0016783">
    <property type="term" value="F:sulfurtransferase activity"/>
    <property type="evidence" value="ECO:0007669"/>
    <property type="project" value="InterPro"/>
</dbReference>